<comment type="caution">
    <text evidence="2">The sequence shown here is derived from an EMBL/GenBank/DDBJ whole genome shotgun (WGS) entry which is preliminary data.</text>
</comment>
<dbReference type="EMBL" id="NFLC01000059">
    <property type="protein sequence ID" value="OUQ07204.1"/>
    <property type="molecule type" value="Genomic_DNA"/>
</dbReference>
<protein>
    <recommendedName>
        <fullName evidence="1">HTH cro/C1-type domain-containing protein</fullName>
    </recommendedName>
</protein>
<dbReference type="SMART" id="SM00530">
    <property type="entry name" value="HTH_XRE"/>
    <property type="match status" value="1"/>
</dbReference>
<dbReference type="GO" id="GO:0003677">
    <property type="term" value="F:DNA binding"/>
    <property type="evidence" value="ECO:0007669"/>
    <property type="project" value="InterPro"/>
</dbReference>
<evidence type="ECO:0000313" key="3">
    <source>
        <dbReference type="Proteomes" id="UP000196074"/>
    </source>
</evidence>
<dbReference type="AlphaFoldDB" id="A0A1Y4QPG7"/>
<proteinExistence type="predicted"/>
<dbReference type="InterPro" id="IPR001387">
    <property type="entry name" value="Cro/C1-type_HTH"/>
</dbReference>
<sequence length="69" mass="8220">MWEKLEKYLNEKEITMYQLSKNTDIPEATINNIKHKRIKSISFHAAYKIAKALEIDLEELVPDEWKEAE</sequence>
<dbReference type="InterPro" id="IPR010982">
    <property type="entry name" value="Lambda_DNA-bd_dom_sf"/>
</dbReference>
<evidence type="ECO:0000313" key="2">
    <source>
        <dbReference type="EMBL" id="OUQ07204.1"/>
    </source>
</evidence>
<evidence type="ECO:0000259" key="1">
    <source>
        <dbReference type="PROSITE" id="PS50943"/>
    </source>
</evidence>
<accession>A0A1Y4QPG7</accession>
<gene>
    <name evidence="2" type="ORF">B5E88_12255</name>
</gene>
<dbReference type="CDD" id="cd00093">
    <property type="entry name" value="HTH_XRE"/>
    <property type="match status" value="1"/>
</dbReference>
<dbReference type="RefSeq" id="WP_087216362.1">
    <property type="nucleotide sequence ID" value="NZ_NFLC01000059.1"/>
</dbReference>
<dbReference type="Proteomes" id="UP000196074">
    <property type="component" value="Unassembled WGS sequence"/>
</dbReference>
<organism evidence="2 3">
    <name type="scientific">Enterococcus cecorum</name>
    <dbReference type="NCBI Taxonomy" id="44008"/>
    <lineage>
        <taxon>Bacteria</taxon>
        <taxon>Bacillati</taxon>
        <taxon>Bacillota</taxon>
        <taxon>Bacilli</taxon>
        <taxon>Lactobacillales</taxon>
        <taxon>Enterococcaceae</taxon>
        <taxon>Enterococcus</taxon>
    </lineage>
</organism>
<reference evidence="3" key="1">
    <citation type="submission" date="2017-04" db="EMBL/GenBank/DDBJ databases">
        <title>Function of individual gut microbiota members based on whole genome sequencing of pure cultures obtained from chicken caecum.</title>
        <authorList>
            <person name="Medvecky M."/>
            <person name="Cejkova D."/>
            <person name="Polansky O."/>
            <person name="Karasova D."/>
            <person name="Kubasova T."/>
            <person name="Cizek A."/>
            <person name="Rychlik I."/>
        </authorList>
    </citation>
    <scope>NUCLEOTIDE SEQUENCE [LARGE SCALE GENOMIC DNA]</scope>
    <source>
        <strain evidence="3">An144</strain>
    </source>
</reference>
<name>A0A1Y4QPG7_9ENTE</name>
<dbReference type="Pfam" id="PF13443">
    <property type="entry name" value="HTH_26"/>
    <property type="match status" value="1"/>
</dbReference>
<feature type="domain" description="HTH cro/C1-type" evidence="1">
    <location>
        <begin position="5"/>
        <end position="60"/>
    </location>
</feature>
<dbReference type="PROSITE" id="PS50943">
    <property type="entry name" value="HTH_CROC1"/>
    <property type="match status" value="1"/>
</dbReference>
<dbReference type="SUPFAM" id="SSF47413">
    <property type="entry name" value="lambda repressor-like DNA-binding domains"/>
    <property type="match status" value="1"/>
</dbReference>
<dbReference type="Gene3D" id="1.10.260.40">
    <property type="entry name" value="lambda repressor-like DNA-binding domains"/>
    <property type="match status" value="1"/>
</dbReference>